<dbReference type="Proteomes" id="UP001275084">
    <property type="component" value="Unassembled WGS sequence"/>
</dbReference>
<dbReference type="PROSITE" id="PS50035">
    <property type="entry name" value="PLD"/>
    <property type="match status" value="2"/>
</dbReference>
<feature type="domain" description="PLD phosphodiesterase" evidence="1">
    <location>
        <begin position="432"/>
        <end position="454"/>
    </location>
</feature>
<dbReference type="EMBL" id="JAUIQD010000002">
    <property type="protein sequence ID" value="KAK3360353.1"/>
    <property type="molecule type" value="Genomic_DNA"/>
</dbReference>
<feature type="domain" description="PLD phosphodiesterase" evidence="1">
    <location>
        <begin position="175"/>
        <end position="202"/>
    </location>
</feature>
<dbReference type="PANTHER" id="PTHR21248:SF11">
    <property type="entry name" value="PLD PHOSPHODIESTERASE DOMAIN-CONTAINING PROTEIN"/>
    <property type="match status" value="1"/>
</dbReference>
<dbReference type="InterPro" id="IPR001736">
    <property type="entry name" value="PLipase_D/transphosphatidylase"/>
</dbReference>
<reference evidence="2" key="2">
    <citation type="submission" date="2023-06" db="EMBL/GenBank/DDBJ databases">
        <authorList>
            <consortium name="Lawrence Berkeley National Laboratory"/>
            <person name="Haridas S."/>
            <person name="Hensen N."/>
            <person name="Bonometti L."/>
            <person name="Westerberg I."/>
            <person name="Brannstrom I.O."/>
            <person name="Guillou S."/>
            <person name="Cros-Aarteil S."/>
            <person name="Calhoun S."/>
            <person name="Kuo A."/>
            <person name="Mondo S."/>
            <person name="Pangilinan J."/>
            <person name="Riley R."/>
            <person name="Labutti K."/>
            <person name="Andreopoulos B."/>
            <person name="Lipzen A."/>
            <person name="Chen C."/>
            <person name="Yanf M."/>
            <person name="Daum C."/>
            <person name="Ng V."/>
            <person name="Clum A."/>
            <person name="Steindorff A."/>
            <person name="Ohm R."/>
            <person name="Martin F."/>
            <person name="Silar P."/>
            <person name="Natvig D."/>
            <person name="Lalanne C."/>
            <person name="Gautier V."/>
            <person name="Ament-Velasquez S.L."/>
            <person name="Kruys A."/>
            <person name="Hutchinson M.I."/>
            <person name="Powell A.J."/>
            <person name="Barry K."/>
            <person name="Miller A.N."/>
            <person name="Grigoriev I.V."/>
            <person name="Debuchy R."/>
            <person name="Gladieux P."/>
            <person name="Thoren M.H."/>
            <person name="Johannesson H."/>
        </authorList>
    </citation>
    <scope>NUCLEOTIDE SEQUENCE</scope>
    <source>
        <strain evidence="2">CBS 955.72</strain>
    </source>
</reference>
<gene>
    <name evidence="2" type="ORF">B0T25DRAFT_128474</name>
</gene>
<dbReference type="CDD" id="cd00138">
    <property type="entry name" value="PLDc_SF"/>
    <property type="match status" value="1"/>
</dbReference>
<dbReference type="GO" id="GO:0032049">
    <property type="term" value="P:cardiolipin biosynthetic process"/>
    <property type="evidence" value="ECO:0007669"/>
    <property type="project" value="UniProtKB-ARBA"/>
</dbReference>
<dbReference type="InterPro" id="IPR025202">
    <property type="entry name" value="PLD-like_dom"/>
</dbReference>
<dbReference type="SUPFAM" id="SSF56024">
    <property type="entry name" value="Phospholipase D/nuclease"/>
    <property type="match status" value="2"/>
</dbReference>
<name>A0AAJ0MII2_9PEZI</name>
<organism evidence="2 3">
    <name type="scientific">Lasiosphaeria hispida</name>
    <dbReference type="NCBI Taxonomy" id="260671"/>
    <lineage>
        <taxon>Eukaryota</taxon>
        <taxon>Fungi</taxon>
        <taxon>Dikarya</taxon>
        <taxon>Ascomycota</taxon>
        <taxon>Pezizomycotina</taxon>
        <taxon>Sordariomycetes</taxon>
        <taxon>Sordariomycetidae</taxon>
        <taxon>Sordariales</taxon>
        <taxon>Lasiosphaeriaceae</taxon>
        <taxon>Lasiosphaeria</taxon>
    </lineage>
</organism>
<dbReference type="SMART" id="SM00155">
    <property type="entry name" value="PLDc"/>
    <property type="match status" value="2"/>
</dbReference>
<accession>A0AAJ0MII2</accession>
<dbReference type="AlphaFoldDB" id="A0AAJ0MII2"/>
<sequence length="499" mass="55779">MSYSSSFVHDFVRRLGEQRSVPTKWQNDEFPDFDFRDASDHNLLVSRSSPRSFRLGTGASIFADALIPAIVSAKSEVIFVTCFWAPSVTLSALHDALSKLAIYRRDTRSDAQSTPLRVRICLSSRSLFQKLFHPQSRHGRIYPPSSWQKDFGLPDPALLEAGGIELQVKSLFFLPFSVMHPKFVIIDRQLAFVPSCNVSWEAWLEGCVELTGDAVHCLMSFYVRTWEAGLDLSKPLQNYTAADPVFEVQNASLTLISSPAHHRVTLDATTAPLQTIILPSSHHWNPVFHPLPWQKYPKVPGTPLNIALLELFDRARQSIYVQTPNVTCEPVIATLLDAIRRGVDVTIVTSRNMMLIEQLVTAGTTTAWCIRSLVRRFNKLEAASEGRDLEADGRSLGRLRVSYFRRRPSAKANNVEGEALIGGQGEEPVHSHLKLTIVDDEFTVLGSGNMDRASWYTSQELGILFHDGGFAGTVKAGVDSVLDGRLDLVFDSQRRQERD</sequence>
<dbReference type="Gene3D" id="3.30.870.10">
    <property type="entry name" value="Endonuclease Chain A"/>
    <property type="match status" value="2"/>
</dbReference>
<reference evidence="2" key="1">
    <citation type="journal article" date="2023" name="Mol. Phylogenet. Evol.">
        <title>Genome-scale phylogeny and comparative genomics of the fungal order Sordariales.</title>
        <authorList>
            <person name="Hensen N."/>
            <person name="Bonometti L."/>
            <person name="Westerberg I."/>
            <person name="Brannstrom I.O."/>
            <person name="Guillou S."/>
            <person name="Cros-Aarteil S."/>
            <person name="Calhoun S."/>
            <person name="Haridas S."/>
            <person name="Kuo A."/>
            <person name="Mondo S."/>
            <person name="Pangilinan J."/>
            <person name="Riley R."/>
            <person name="LaButti K."/>
            <person name="Andreopoulos B."/>
            <person name="Lipzen A."/>
            <person name="Chen C."/>
            <person name="Yan M."/>
            <person name="Daum C."/>
            <person name="Ng V."/>
            <person name="Clum A."/>
            <person name="Steindorff A."/>
            <person name="Ohm R.A."/>
            <person name="Martin F."/>
            <person name="Silar P."/>
            <person name="Natvig D.O."/>
            <person name="Lalanne C."/>
            <person name="Gautier V."/>
            <person name="Ament-Velasquez S.L."/>
            <person name="Kruys A."/>
            <person name="Hutchinson M.I."/>
            <person name="Powell A.J."/>
            <person name="Barry K."/>
            <person name="Miller A.N."/>
            <person name="Grigoriev I.V."/>
            <person name="Debuchy R."/>
            <person name="Gladieux P."/>
            <person name="Hiltunen Thoren M."/>
            <person name="Johannesson H."/>
        </authorList>
    </citation>
    <scope>NUCLEOTIDE SEQUENCE</scope>
    <source>
        <strain evidence="2">CBS 955.72</strain>
    </source>
</reference>
<keyword evidence="3" id="KW-1185">Reference proteome</keyword>
<comment type="caution">
    <text evidence="2">The sequence shown here is derived from an EMBL/GenBank/DDBJ whole genome shotgun (WGS) entry which is preliminary data.</text>
</comment>
<protein>
    <recommendedName>
        <fullName evidence="1">PLD phosphodiesterase domain-containing protein</fullName>
    </recommendedName>
</protein>
<dbReference type="GO" id="GO:0030572">
    <property type="term" value="F:phosphatidyltransferase activity"/>
    <property type="evidence" value="ECO:0007669"/>
    <property type="project" value="UniProtKB-ARBA"/>
</dbReference>
<evidence type="ECO:0000259" key="1">
    <source>
        <dbReference type="PROSITE" id="PS50035"/>
    </source>
</evidence>
<dbReference type="PANTHER" id="PTHR21248">
    <property type="entry name" value="CARDIOLIPIN SYNTHASE"/>
    <property type="match status" value="1"/>
</dbReference>
<dbReference type="Pfam" id="PF13091">
    <property type="entry name" value="PLDc_2"/>
    <property type="match status" value="1"/>
</dbReference>
<evidence type="ECO:0000313" key="2">
    <source>
        <dbReference type="EMBL" id="KAK3360353.1"/>
    </source>
</evidence>
<proteinExistence type="predicted"/>
<evidence type="ECO:0000313" key="3">
    <source>
        <dbReference type="Proteomes" id="UP001275084"/>
    </source>
</evidence>